<proteinExistence type="predicted"/>
<feature type="signal peptide" evidence="2">
    <location>
        <begin position="1"/>
        <end position="20"/>
    </location>
</feature>
<name>A0ABS6XQD5_9FLAO</name>
<evidence type="ECO:0000313" key="3">
    <source>
        <dbReference type="EMBL" id="MBW4358859.1"/>
    </source>
</evidence>
<dbReference type="NCBIfam" id="TIGR03519">
    <property type="entry name" value="T9SS_PorP_fam"/>
    <property type="match status" value="1"/>
</dbReference>
<evidence type="ECO:0000313" key="4">
    <source>
        <dbReference type="Proteomes" id="UP000812031"/>
    </source>
</evidence>
<keyword evidence="4" id="KW-1185">Reference proteome</keyword>
<feature type="coiled-coil region" evidence="1">
    <location>
        <begin position="868"/>
        <end position="913"/>
    </location>
</feature>
<reference evidence="3 4" key="1">
    <citation type="submission" date="2021-07" db="EMBL/GenBank/DDBJ databases">
        <title>Flavobacterium sp. nov. isolated from sediment on the Taihu Lake.</title>
        <authorList>
            <person name="Qu J.-H."/>
        </authorList>
    </citation>
    <scope>NUCLEOTIDE SEQUENCE [LARGE SCALE GENOMIC DNA]</scope>
    <source>
        <strain evidence="3 4">NAS39</strain>
    </source>
</reference>
<evidence type="ECO:0000256" key="2">
    <source>
        <dbReference type="SAM" id="SignalP"/>
    </source>
</evidence>
<gene>
    <name evidence="3" type="ORF">KZH69_00015</name>
</gene>
<feature type="chain" id="PRO_5045561863" evidence="2">
    <location>
        <begin position="21"/>
        <end position="1155"/>
    </location>
</feature>
<dbReference type="Pfam" id="PF11751">
    <property type="entry name" value="PorP_SprF"/>
    <property type="match status" value="1"/>
</dbReference>
<sequence>MKKILLSVFFFCCSVHVFYAQQEDGVVSYVIPPGNSLKFNSFVINPTFSFVRQQSAYVTLFNKSQWIGFDNAPKTYLLSYSGRFRENEGIALGVFQQNQGVLTTFGALANFSHNILLQEDSNLTFGMNLSAYKSGLNSGKVISNIPDPSLDNIPSNTLMTISPGINYGTAFFDFGFAFNNLITYNLDSGILKDDPNKGIEGHIMYTGFIDSYGFFDRSKFSGLIKTEVLKDKTIFSGSAMFTIPKGIWAQAGYNSVLGMTAGFGLNVTPKIALEYSYGMGLGDISELGASHIIVLAYKIKSKNFDYGDDEEEGALIEAAPIQKSVAAKPKADTKAAADARIEKQAKVAEENKARLAAASKAKADAAEAAAKAKLAASTKAKSDAEAIQQKNKLAADAKAKADAAALVLASKKAEPVNKTKLGADAKTKADADASAKVLADAKAKEASKAKLAAESKAKADADAAAAKLAADAKAKADADAAAKLAADNKAKADAAAATKLAAESKAKADADAAAKLAADNKVKADADAAAAKLAADAKAKADADAAAKLAADNKAKADADAVAAKLTVDAKAKADADAAAKLAADNKAKADADAAATKLAADAKAKADADAAAKLAADNKAKADADAAATKLAADAKAKADADAAAKLAADNKAKADAAAAVKLAADAKAKADADAAAKLAADNKAKADAAAAVKLAADAKAKADADAAAKLAADNKAKADAAAAVKLAADAKAKADADAAAKLAADNKAKADAAAAVKLAADAKAKADADAAAAAKLAADNKAKADAAAAVKLAADAKAKADADAAAKLAADNKAKADAAAAAKLAADAKAKADAAAQAEQDKIEAAAAAKLAVEALAKAKADAMPKDEYGKSMDNLTKTLEDSKRKQQQLLTRLDASVANKQKALKEMREENDLSDKGIVKTTVEFKSTSAENAELESIKAQIAEVNRAQAESLDEFNRLYAERLKKTPKNDFINQNYLKTIENLKAEQAKAEQSNALMAAKLEQIKVETEIEKKRRIKRAASLNDQDRYAQDLATLKRIKETTKVSSTPLKAEDFDFGDNQANMQIIKNNKNVESGYYIILAVHSDVQKRDTFVTKTVASGQPNVNFFYDVNSSKYFIYNDKFDNLEEATQALEAKGSKAYNSKMVIVKIEK</sequence>
<dbReference type="Proteomes" id="UP000812031">
    <property type="component" value="Unassembled WGS sequence"/>
</dbReference>
<keyword evidence="2" id="KW-0732">Signal</keyword>
<evidence type="ECO:0000256" key="1">
    <source>
        <dbReference type="SAM" id="Coils"/>
    </source>
</evidence>
<dbReference type="EMBL" id="JAHWYN010000001">
    <property type="protein sequence ID" value="MBW4358859.1"/>
    <property type="molecule type" value="Genomic_DNA"/>
</dbReference>
<dbReference type="InterPro" id="IPR019861">
    <property type="entry name" value="PorP/SprF_Bacteroidetes"/>
</dbReference>
<accession>A0ABS6XQD5</accession>
<keyword evidence="1" id="KW-0175">Coiled coil</keyword>
<comment type="caution">
    <text evidence="3">The sequence shown here is derived from an EMBL/GenBank/DDBJ whole genome shotgun (WGS) entry which is preliminary data.</text>
</comment>
<dbReference type="RefSeq" id="WP_219315407.1">
    <property type="nucleotide sequence ID" value="NZ_JAHWYN010000001.1"/>
</dbReference>
<organism evidence="3 4">
    <name type="scientific">Flavobacterium taihuense</name>
    <dbReference type="NCBI Taxonomy" id="2857508"/>
    <lineage>
        <taxon>Bacteria</taxon>
        <taxon>Pseudomonadati</taxon>
        <taxon>Bacteroidota</taxon>
        <taxon>Flavobacteriia</taxon>
        <taxon>Flavobacteriales</taxon>
        <taxon>Flavobacteriaceae</taxon>
        <taxon>Flavobacterium</taxon>
    </lineage>
</organism>
<feature type="coiled-coil region" evidence="1">
    <location>
        <begin position="977"/>
        <end position="1004"/>
    </location>
</feature>
<protein>
    <submittedName>
        <fullName evidence="3">PorP/SprF family type IX secretion system membrane protein</fullName>
    </submittedName>
</protein>